<sequence length="90" mass="9565">FGVVEGTNYIFVFFPFSGICSWGGPRHITPIYPTGHNEAFRTVALQLGESSPPSASLLFNGDDLSVELISSGGEVLCVPISLVLPLPQLS</sequence>
<accession>A0AAV0QTY4</accession>
<dbReference type="AlphaFoldDB" id="A0AAV0QTY4"/>
<dbReference type="EMBL" id="CAMGYJ010000010">
    <property type="protein sequence ID" value="CAI0547668.1"/>
    <property type="molecule type" value="Genomic_DNA"/>
</dbReference>
<proteinExistence type="predicted"/>
<keyword evidence="2" id="KW-1185">Reference proteome</keyword>
<protein>
    <submittedName>
        <fullName evidence="1">Uncharacterized protein</fullName>
    </submittedName>
</protein>
<feature type="non-terminal residue" evidence="1">
    <location>
        <position position="90"/>
    </location>
</feature>
<evidence type="ECO:0000313" key="1">
    <source>
        <dbReference type="EMBL" id="CAI0547668.1"/>
    </source>
</evidence>
<evidence type="ECO:0000313" key="2">
    <source>
        <dbReference type="Proteomes" id="UP001154282"/>
    </source>
</evidence>
<reference evidence="1" key="1">
    <citation type="submission" date="2022-08" db="EMBL/GenBank/DDBJ databases">
        <authorList>
            <person name="Gutierrez-Valencia J."/>
        </authorList>
    </citation>
    <scope>NUCLEOTIDE SEQUENCE</scope>
</reference>
<comment type="caution">
    <text evidence="1">The sequence shown here is derived from an EMBL/GenBank/DDBJ whole genome shotgun (WGS) entry which is preliminary data.</text>
</comment>
<name>A0AAV0QTY4_9ROSI</name>
<dbReference type="Proteomes" id="UP001154282">
    <property type="component" value="Unassembled WGS sequence"/>
</dbReference>
<gene>
    <name evidence="1" type="ORF">LITE_LOCUS44463</name>
</gene>
<feature type="non-terminal residue" evidence="1">
    <location>
        <position position="1"/>
    </location>
</feature>
<organism evidence="1 2">
    <name type="scientific">Linum tenue</name>
    <dbReference type="NCBI Taxonomy" id="586396"/>
    <lineage>
        <taxon>Eukaryota</taxon>
        <taxon>Viridiplantae</taxon>
        <taxon>Streptophyta</taxon>
        <taxon>Embryophyta</taxon>
        <taxon>Tracheophyta</taxon>
        <taxon>Spermatophyta</taxon>
        <taxon>Magnoliopsida</taxon>
        <taxon>eudicotyledons</taxon>
        <taxon>Gunneridae</taxon>
        <taxon>Pentapetalae</taxon>
        <taxon>rosids</taxon>
        <taxon>fabids</taxon>
        <taxon>Malpighiales</taxon>
        <taxon>Linaceae</taxon>
        <taxon>Linum</taxon>
    </lineage>
</organism>